<dbReference type="Gene3D" id="3.90.550.10">
    <property type="entry name" value="Spore Coat Polysaccharide Biosynthesis Protein SpsA, Chain A"/>
    <property type="match status" value="1"/>
</dbReference>
<keyword evidence="2" id="KW-0808">Transferase</keyword>
<dbReference type="AlphaFoldDB" id="A0AAE3H0F3"/>
<dbReference type="InterPro" id="IPR013482">
    <property type="entry name" value="Molybde_CF_guanTrfase"/>
</dbReference>
<comment type="caution">
    <text evidence="9">The sequence shown here is derived from an EMBL/GenBank/DDBJ whole genome shotgun (WGS) entry which is preliminary data.</text>
</comment>
<dbReference type="GO" id="GO:0046872">
    <property type="term" value="F:metal ion binding"/>
    <property type="evidence" value="ECO:0007669"/>
    <property type="project" value="UniProtKB-KW"/>
</dbReference>
<evidence type="ECO:0000256" key="5">
    <source>
        <dbReference type="ARBA" id="ARBA00022842"/>
    </source>
</evidence>
<evidence type="ECO:0000256" key="3">
    <source>
        <dbReference type="ARBA" id="ARBA00022723"/>
    </source>
</evidence>
<dbReference type="RefSeq" id="WP_255035502.1">
    <property type="nucleotide sequence ID" value="NZ_RJUF01000003.1"/>
</dbReference>
<dbReference type="GO" id="GO:0005525">
    <property type="term" value="F:GTP binding"/>
    <property type="evidence" value="ECO:0007669"/>
    <property type="project" value="UniProtKB-KW"/>
</dbReference>
<proteinExistence type="predicted"/>
<name>A0AAE3H0F3_9BACT</name>
<reference evidence="9 10" key="1">
    <citation type="submission" date="2018-11" db="EMBL/GenBank/DDBJ databases">
        <title>Novel bacteria species description.</title>
        <authorList>
            <person name="Han J.-H."/>
        </authorList>
    </citation>
    <scope>NUCLEOTIDE SEQUENCE [LARGE SCALE GENOMIC DNA]</scope>
    <source>
        <strain evidence="9 10">KCTC23259</strain>
    </source>
</reference>
<dbReference type="SUPFAM" id="SSF53448">
    <property type="entry name" value="Nucleotide-diphospho-sugar transferases"/>
    <property type="match status" value="1"/>
</dbReference>
<organism evidence="9 10">
    <name type="scientific">Lacihabitans soyangensis</name>
    <dbReference type="NCBI Taxonomy" id="869394"/>
    <lineage>
        <taxon>Bacteria</taxon>
        <taxon>Pseudomonadati</taxon>
        <taxon>Bacteroidota</taxon>
        <taxon>Cytophagia</taxon>
        <taxon>Cytophagales</taxon>
        <taxon>Leadbetterellaceae</taxon>
        <taxon>Lacihabitans</taxon>
    </lineage>
</organism>
<gene>
    <name evidence="9" type="ORF">EGI31_02255</name>
</gene>
<protein>
    <submittedName>
        <fullName evidence="9">Molybdopterin-guanine dinucleotide biosynthesis protein MobA</fullName>
    </submittedName>
</protein>
<dbReference type="Proteomes" id="UP001204144">
    <property type="component" value="Unassembled WGS sequence"/>
</dbReference>
<evidence type="ECO:0000313" key="9">
    <source>
        <dbReference type="EMBL" id="MCP9761761.1"/>
    </source>
</evidence>
<dbReference type="GO" id="GO:0006777">
    <property type="term" value="P:Mo-molybdopterin cofactor biosynthetic process"/>
    <property type="evidence" value="ECO:0007669"/>
    <property type="project" value="UniProtKB-KW"/>
</dbReference>
<dbReference type="PANTHER" id="PTHR19136">
    <property type="entry name" value="MOLYBDENUM COFACTOR GUANYLYLTRANSFERASE"/>
    <property type="match status" value="1"/>
</dbReference>
<dbReference type="PANTHER" id="PTHR19136:SF81">
    <property type="entry name" value="MOLYBDENUM COFACTOR GUANYLYLTRANSFERASE"/>
    <property type="match status" value="1"/>
</dbReference>
<dbReference type="InterPro" id="IPR029044">
    <property type="entry name" value="Nucleotide-diphossugar_trans"/>
</dbReference>
<keyword evidence="6" id="KW-0342">GTP-binding</keyword>
<dbReference type="GO" id="GO:0016779">
    <property type="term" value="F:nucleotidyltransferase activity"/>
    <property type="evidence" value="ECO:0007669"/>
    <property type="project" value="UniProtKB-ARBA"/>
</dbReference>
<keyword evidence="1" id="KW-0963">Cytoplasm</keyword>
<dbReference type="Pfam" id="PF12804">
    <property type="entry name" value="NTP_transf_3"/>
    <property type="match status" value="1"/>
</dbReference>
<dbReference type="InterPro" id="IPR025877">
    <property type="entry name" value="MobA-like_NTP_Trfase"/>
</dbReference>
<evidence type="ECO:0000256" key="7">
    <source>
        <dbReference type="ARBA" id="ARBA00023150"/>
    </source>
</evidence>
<feature type="domain" description="MobA-like NTP transferase" evidence="8">
    <location>
        <begin position="181"/>
        <end position="320"/>
    </location>
</feature>
<evidence type="ECO:0000313" key="10">
    <source>
        <dbReference type="Proteomes" id="UP001204144"/>
    </source>
</evidence>
<sequence>MKKHEKHAKLIKPDIGFFGRNEIAFLGAPCGLIESLVDKIIENLPADLNTIYVDADHGSNENEVFSKNIFQDKISHKSLGKKTISQFEQKFLLNDQDLVLVNGNHFEAKSQIVIINSIKEASLKKRIGQLTDIKAVILDEGETEIYDWLEVSPEISVFKVAEISKISDLILEKVKPALLKVLILTGGKSTRMGTDKANIEYHGKPQYQFLYETVEKMGLEPFISCRDDQKNEFEGNTITDKFIGLGPYGAILSAFQHDPNSAWLVVACDMPLIKSEDIANLISSRNTFKFATACYNPETDFPDPLFTIWEPKVYQTLLNFLTIGYSCPRKVLINSEIELVRLSNPEILTNANTPEERAAVESKITSVV</sequence>
<keyword evidence="5" id="KW-0460">Magnesium</keyword>
<evidence type="ECO:0000259" key="8">
    <source>
        <dbReference type="Pfam" id="PF12804"/>
    </source>
</evidence>
<dbReference type="CDD" id="cd02503">
    <property type="entry name" value="MobA"/>
    <property type="match status" value="1"/>
</dbReference>
<evidence type="ECO:0000256" key="6">
    <source>
        <dbReference type="ARBA" id="ARBA00023134"/>
    </source>
</evidence>
<keyword evidence="7" id="KW-0501">Molybdenum cofactor biosynthesis</keyword>
<keyword evidence="4" id="KW-0547">Nucleotide-binding</keyword>
<evidence type="ECO:0000256" key="1">
    <source>
        <dbReference type="ARBA" id="ARBA00022490"/>
    </source>
</evidence>
<keyword evidence="3" id="KW-0479">Metal-binding</keyword>
<evidence type="ECO:0000256" key="4">
    <source>
        <dbReference type="ARBA" id="ARBA00022741"/>
    </source>
</evidence>
<dbReference type="EMBL" id="RJUF01000003">
    <property type="protein sequence ID" value="MCP9761761.1"/>
    <property type="molecule type" value="Genomic_DNA"/>
</dbReference>
<accession>A0AAE3H0F3</accession>
<keyword evidence="10" id="KW-1185">Reference proteome</keyword>
<evidence type="ECO:0000256" key="2">
    <source>
        <dbReference type="ARBA" id="ARBA00022679"/>
    </source>
</evidence>